<dbReference type="PROSITE" id="PS51257">
    <property type="entry name" value="PROKAR_LIPOPROTEIN"/>
    <property type="match status" value="1"/>
</dbReference>
<organism evidence="4 6">
    <name type="scientific">Brachybacterium saurashtrense</name>
    <dbReference type="NCBI Taxonomy" id="556288"/>
    <lineage>
        <taxon>Bacteria</taxon>
        <taxon>Bacillati</taxon>
        <taxon>Actinomycetota</taxon>
        <taxon>Actinomycetes</taxon>
        <taxon>Micrococcales</taxon>
        <taxon>Dermabacteraceae</taxon>
        <taxon>Brachybacterium</taxon>
    </lineage>
</organism>
<keyword evidence="5" id="KW-1185">Reference proteome</keyword>
<evidence type="ECO:0000313" key="3">
    <source>
        <dbReference type="EMBL" id="AXK45518.1"/>
    </source>
</evidence>
<reference evidence="4 6" key="2">
    <citation type="submission" date="2018-08" db="EMBL/GenBank/DDBJ databases">
        <title>Brachybacterium saurashtrense DSM 23186.</title>
        <authorList>
            <person name="Li Y."/>
        </authorList>
    </citation>
    <scope>NUCLEOTIDE SEQUENCE [LARGE SCALE GENOMIC DNA]</scope>
    <source>
        <strain evidence="4 6">DSM 23186</strain>
    </source>
</reference>
<evidence type="ECO:0000256" key="1">
    <source>
        <dbReference type="SAM" id="SignalP"/>
    </source>
</evidence>
<name>A0A345YNL6_9MICO</name>
<dbReference type="Pfam" id="PF10647">
    <property type="entry name" value="Gmad1"/>
    <property type="match status" value="1"/>
</dbReference>
<evidence type="ECO:0000259" key="2">
    <source>
        <dbReference type="SMART" id="SM00909"/>
    </source>
</evidence>
<feature type="signal peptide" evidence="1">
    <location>
        <begin position="1"/>
        <end position="25"/>
    </location>
</feature>
<dbReference type="Proteomes" id="UP000282185">
    <property type="component" value="Unassembled WGS sequence"/>
</dbReference>
<keyword evidence="1" id="KW-0732">Signal</keyword>
<dbReference type="InterPro" id="IPR059026">
    <property type="entry name" value="LpqB_N"/>
</dbReference>
<dbReference type="InterPro" id="IPR019606">
    <property type="entry name" value="GerMN"/>
</dbReference>
<dbReference type="EMBL" id="CP031356">
    <property type="protein sequence ID" value="AXK45518.1"/>
    <property type="molecule type" value="Genomic_DNA"/>
</dbReference>
<evidence type="ECO:0000313" key="4">
    <source>
        <dbReference type="EMBL" id="RRR21110.1"/>
    </source>
</evidence>
<dbReference type="Pfam" id="PF10646">
    <property type="entry name" value="Germane"/>
    <property type="match status" value="1"/>
</dbReference>
<dbReference type="InterPro" id="IPR018910">
    <property type="entry name" value="LpqB_C"/>
</dbReference>
<feature type="chain" id="PRO_5044584620" description="GerMN domain-containing protein" evidence="1">
    <location>
        <begin position="26"/>
        <end position="566"/>
    </location>
</feature>
<dbReference type="AlphaFoldDB" id="A0A345YNL6"/>
<dbReference type="OrthoDB" id="3226781at2"/>
<sequence length="566" mass="59244">MRPARRSVLRAAGAAAVLGFGTACARIPTDSPISSRELTGQSQPGAPYVRALPPPADATAQEVVAGFVQAGVGSEDDFAVARSYLTEEASRDWDPTARITIYSGSRELTVEEGEDGRLTLVLEVVALVDERGVRGLLSSPSSREVEVSIEQVEEQWRLSEVPDGIFLSEAAFETLYGPARLYFLDARRRHLVPDPRWFPLRRGAEAVLEGLAGGPSAYLDGAVVNELPQLPGVSEAVLSTGVDGIARIAVPAPVADLPTAQRALALSQLEASLRSLRTLSGVRLVLDGEDVTLDEESRIERALPGHRPIAAGPTGVISLSDPAAEEPEQLVPDFAEAAVDSPVIAQDGVLAAALAQDGSGVLIATTDGSLEAREAATGGTFVAPRVDDAGYVWTSTRTSPGALLALAGTDSDRDAKVDAPWLAGREVRGLDVAADATRMIVLSADSAGARVDLCAVVRDADGAPASLTEPMVVRTFLDDVTQAAWYDELALIVLGTEPSSRERRGQIVDVVSGQEPLAALEPGTDRIAGSAVAEAVWAGTTDGALLRGTGDGWTEVALQGHDPSFY</sequence>
<dbReference type="Proteomes" id="UP000254236">
    <property type="component" value="Chromosome"/>
</dbReference>
<dbReference type="EMBL" id="QSWH01000010">
    <property type="protein sequence ID" value="RRR21110.1"/>
    <property type="molecule type" value="Genomic_DNA"/>
</dbReference>
<reference evidence="3 5" key="1">
    <citation type="submission" date="2018-07" db="EMBL/GenBank/DDBJ databases">
        <title>Brachybacterium saurashtrense DSM 23186 genome sequence.</title>
        <authorList>
            <person name="Guo L."/>
        </authorList>
    </citation>
    <scope>NUCLEOTIDE SEQUENCE [LARGE SCALE GENOMIC DNA]</scope>
    <source>
        <strain evidence="3 5">DSM 23186</strain>
    </source>
</reference>
<feature type="domain" description="GerMN" evidence="2">
    <location>
        <begin position="204"/>
        <end position="295"/>
    </location>
</feature>
<protein>
    <recommendedName>
        <fullName evidence="2">GerMN domain-containing protein</fullName>
    </recommendedName>
</protein>
<gene>
    <name evidence="3" type="ORF">DWV08_07755</name>
    <name evidence="4" type="ORF">DXU92_15590</name>
</gene>
<proteinExistence type="predicted"/>
<evidence type="ECO:0000313" key="5">
    <source>
        <dbReference type="Proteomes" id="UP000254236"/>
    </source>
</evidence>
<evidence type="ECO:0000313" key="6">
    <source>
        <dbReference type="Proteomes" id="UP000282185"/>
    </source>
</evidence>
<dbReference type="Pfam" id="PF25976">
    <property type="entry name" value="LpqB_N"/>
    <property type="match status" value="1"/>
</dbReference>
<accession>A0A345YNL6</accession>
<dbReference type="SMART" id="SM00909">
    <property type="entry name" value="Germane"/>
    <property type="match status" value="1"/>
</dbReference>
<dbReference type="KEGG" id="bsau:DWV08_07755"/>
<dbReference type="RefSeq" id="WP_115413268.1">
    <property type="nucleotide sequence ID" value="NZ_CP031356.1"/>
</dbReference>